<dbReference type="Gene3D" id="2.130.10.10">
    <property type="entry name" value="YVTN repeat-like/Quinoprotein amine dehydrogenase"/>
    <property type="match status" value="1"/>
</dbReference>
<dbReference type="CDD" id="cd16656">
    <property type="entry name" value="RING-Ubox_PRP19"/>
    <property type="match status" value="1"/>
</dbReference>
<gene>
    <name evidence="19" type="ORF">C2E21_9058</name>
</gene>
<dbReference type="InterPro" id="IPR001680">
    <property type="entry name" value="WD40_rpt"/>
</dbReference>
<dbReference type="GO" id="GO:0061630">
    <property type="term" value="F:ubiquitin protein ligase activity"/>
    <property type="evidence" value="ECO:0007669"/>
    <property type="project" value="UniProtKB-UniRule"/>
</dbReference>
<comment type="subcellular location">
    <subcellularLocation>
        <location evidence="1 15">Nucleus</location>
    </subcellularLocation>
</comment>
<dbReference type="PROSITE" id="PS51698">
    <property type="entry name" value="U_BOX"/>
    <property type="match status" value="1"/>
</dbReference>
<dbReference type="SUPFAM" id="SSF50978">
    <property type="entry name" value="WD40 repeat-like"/>
    <property type="match status" value="1"/>
</dbReference>
<accession>A0A2P6TCF0</accession>
<dbReference type="Pfam" id="PF24814">
    <property type="entry name" value="WD40_Prp19"/>
    <property type="match status" value="1"/>
</dbReference>
<keyword evidence="4 14" id="KW-0853">WD repeat</keyword>
<dbReference type="AlphaFoldDB" id="A0A2P6TCF0"/>
<keyword evidence="17" id="KW-1133">Transmembrane helix</keyword>
<comment type="catalytic activity">
    <reaction evidence="15">
        <text>S-ubiquitinyl-[E2 ubiquitin-conjugating enzyme]-L-cysteine + [acceptor protein]-L-lysine = [E2 ubiquitin-conjugating enzyme]-L-cysteine + N(6)-ubiquitinyl-[acceptor protein]-L-lysine.</text>
        <dbReference type="EC" id="2.3.2.27"/>
    </reaction>
</comment>
<dbReference type="GO" id="GO:0000398">
    <property type="term" value="P:mRNA splicing, via spliceosome"/>
    <property type="evidence" value="ECO:0007669"/>
    <property type="project" value="InterPro"/>
</dbReference>
<protein>
    <recommendedName>
        <fullName evidence="15">Pre-mRNA-processing factor 19</fullName>
        <ecNumber evidence="15">2.3.2.27</ecNumber>
    </recommendedName>
</protein>
<feature type="repeat" description="WD" evidence="14">
    <location>
        <begin position="383"/>
        <end position="423"/>
    </location>
</feature>
<keyword evidence="17" id="KW-0472">Membrane</keyword>
<comment type="pathway">
    <text evidence="2 15">Protein modification; protein ubiquitination.</text>
</comment>
<evidence type="ECO:0000256" key="5">
    <source>
        <dbReference type="ARBA" id="ARBA00022664"/>
    </source>
</evidence>
<dbReference type="GO" id="GO:0071006">
    <property type="term" value="C:U2-type catalytic step 1 spliceosome"/>
    <property type="evidence" value="ECO:0007669"/>
    <property type="project" value="TreeGrafter"/>
</dbReference>
<dbReference type="SUPFAM" id="SSF57850">
    <property type="entry name" value="RING/U-box"/>
    <property type="match status" value="1"/>
</dbReference>
<dbReference type="OrthoDB" id="687049at2759"/>
<dbReference type="InterPro" id="IPR013915">
    <property type="entry name" value="Prp19_cc"/>
</dbReference>
<keyword evidence="11 15" id="KW-0508">mRNA splicing</keyword>
<feature type="domain" description="U-box" evidence="18">
    <location>
        <begin position="1"/>
        <end position="70"/>
    </location>
</feature>
<keyword evidence="5 15" id="KW-0507">mRNA processing</keyword>
<evidence type="ECO:0000256" key="1">
    <source>
        <dbReference type="ARBA" id="ARBA00004123"/>
    </source>
</evidence>
<keyword evidence="20" id="KW-1185">Reference proteome</keyword>
<dbReference type="InterPro" id="IPR038959">
    <property type="entry name" value="Prp19"/>
</dbReference>
<dbReference type="InterPro" id="IPR036322">
    <property type="entry name" value="WD40_repeat_dom_sf"/>
</dbReference>
<evidence type="ECO:0000256" key="11">
    <source>
        <dbReference type="ARBA" id="ARBA00023187"/>
    </source>
</evidence>
<evidence type="ECO:0000256" key="9">
    <source>
        <dbReference type="ARBA" id="ARBA00022763"/>
    </source>
</evidence>
<keyword evidence="10 15" id="KW-0833">Ubl conjugation pathway</keyword>
<keyword evidence="8" id="KW-0677">Repeat</keyword>
<dbReference type="STRING" id="3076.A0A2P6TCF0"/>
<dbReference type="GO" id="GO:0006281">
    <property type="term" value="P:DNA repair"/>
    <property type="evidence" value="ECO:0007669"/>
    <property type="project" value="UniProtKB-KW"/>
</dbReference>
<sequence length="749" mass="79067">MLCSISGTVPEQPVVSKKSGHLYEKRLILKVIKETGRDPITSEVLEEDDLLELTSAQGVKPRPTPATSIPGLLSLFQNEWDATMLEVHQLRQSLNTVRQELSHALYQHDAACRVIARLMRERDSYRQQLEAAQRAAPAEAAAGKRGGEAMEVDEGPAKKAKAGITPDIAERLTACSNELSKGRKKRAISPTVAQPDDIAAFSLQSSHPLHKTSKGGILAIDVSPASDAVVATAGADATVQLYDLSGERVVASLEGHSKKVHDVKFVGAQDLLASASADRTTKLWRAGGEGGYSCAHTFTEQAGEVVSVCVHPTNSYLITAAGDGSWAFYDVAAAACVTQVAEEGSAPYTCAALHPDGLILCTGTDAAAVRIWETRTQKNVAKFDGHEGRINGISFSENGYYMATCASDGVKLWDLRKLKNFKSLAPYEGTPTSAVAFDHSGLYLGVGGADSRVYGVKQDWSVVKEFSDVPKKGVHAVRFGTDARSLLVGAADHNLRVFAAPQLGEVAVVLAPNAMHCLWGAAMRDSCPGAVLAGPPNAAARFPGHAWDAIVHTGQDLETLLVQRGFAPGEVRAWDTLQSNGWMQELLLLHSPSRSLVVTDLAFNFSQKGRGETPLPGGPLGRLMCATYLPLAGGYREACPTKPVGLLLGDADAMLATLQSVMACNFDQVVVAHGDIVPAPGGKAAFTAGALAFFKDVTALRRRPGARARQLLLPGGVLAAVAAAAVGGAVLTGRAAWQLVGALAGWAAR</sequence>
<dbReference type="GO" id="GO:0070534">
    <property type="term" value="P:protein K63-linked ubiquitination"/>
    <property type="evidence" value="ECO:0007669"/>
    <property type="project" value="UniProtKB-UniRule"/>
</dbReference>
<dbReference type="CDD" id="cd00200">
    <property type="entry name" value="WD40"/>
    <property type="match status" value="1"/>
</dbReference>
<evidence type="ECO:0000256" key="10">
    <source>
        <dbReference type="ARBA" id="ARBA00022786"/>
    </source>
</evidence>
<keyword evidence="12 15" id="KW-0234">DNA repair</keyword>
<evidence type="ECO:0000256" key="15">
    <source>
        <dbReference type="RuleBase" id="RU367101"/>
    </source>
</evidence>
<proteinExistence type="inferred from homology"/>
<evidence type="ECO:0000256" key="3">
    <source>
        <dbReference type="ARBA" id="ARBA00006388"/>
    </source>
</evidence>
<dbReference type="PANTHER" id="PTHR43995">
    <property type="entry name" value="PRE-MRNA-PROCESSING FACTOR 19"/>
    <property type="match status" value="1"/>
</dbReference>
<keyword evidence="17" id="KW-0812">Transmembrane</keyword>
<dbReference type="Gene3D" id="3.30.40.10">
    <property type="entry name" value="Zinc/RING finger domain, C3HC4 (zinc finger)"/>
    <property type="match status" value="1"/>
</dbReference>
<evidence type="ECO:0000259" key="18">
    <source>
        <dbReference type="PROSITE" id="PS51698"/>
    </source>
</evidence>
<evidence type="ECO:0000256" key="14">
    <source>
        <dbReference type="PROSITE-ProRule" id="PRU00221"/>
    </source>
</evidence>
<evidence type="ECO:0000313" key="19">
    <source>
        <dbReference type="EMBL" id="PRW20323.1"/>
    </source>
</evidence>
<dbReference type="UniPathway" id="UPA00143"/>
<feature type="transmembrane region" description="Helical" evidence="17">
    <location>
        <begin position="711"/>
        <end position="731"/>
    </location>
</feature>
<evidence type="ECO:0000256" key="16">
    <source>
        <dbReference type="SAM" id="MobiDB-lite"/>
    </source>
</evidence>
<dbReference type="EMBL" id="LHPG02000024">
    <property type="protein sequence ID" value="PRW20323.1"/>
    <property type="molecule type" value="Genomic_DNA"/>
</dbReference>
<keyword evidence="13 15" id="KW-0539">Nucleus</keyword>
<dbReference type="PROSITE" id="PS50294">
    <property type="entry name" value="WD_REPEATS_REGION"/>
    <property type="match status" value="1"/>
</dbReference>
<evidence type="ECO:0000256" key="4">
    <source>
        <dbReference type="ARBA" id="ARBA00022574"/>
    </source>
</evidence>
<dbReference type="Proteomes" id="UP000239899">
    <property type="component" value="Unassembled WGS sequence"/>
</dbReference>
<dbReference type="FunFam" id="3.30.40.10:FF:000027">
    <property type="entry name" value="Pre-mRNA-processing factor 19, putative"/>
    <property type="match status" value="1"/>
</dbReference>
<feature type="region of interest" description="Disordered" evidence="16">
    <location>
        <begin position="135"/>
        <end position="161"/>
    </location>
</feature>
<keyword evidence="6 15" id="KW-0808">Transferase</keyword>
<dbReference type="GO" id="GO:0000974">
    <property type="term" value="C:Prp19 complex"/>
    <property type="evidence" value="ECO:0007669"/>
    <property type="project" value="UniProtKB-UniRule"/>
</dbReference>
<evidence type="ECO:0000313" key="20">
    <source>
        <dbReference type="Proteomes" id="UP000239899"/>
    </source>
</evidence>
<dbReference type="Pfam" id="PF08606">
    <property type="entry name" value="Prp19"/>
    <property type="match status" value="1"/>
</dbReference>
<dbReference type="EC" id="2.3.2.27" evidence="15"/>
<dbReference type="PANTHER" id="PTHR43995:SF1">
    <property type="entry name" value="PRE-MRNA-PROCESSING FACTOR 19"/>
    <property type="match status" value="1"/>
</dbReference>
<evidence type="ECO:0000256" key="8">
    <source>
        <dbReference type="ARBA" id="ARBA00022737"/>
    </source>
</evidence>
<comment type="function">
    <text evidence="15">Ubiquitin-protein ligase which is mainly involved pre-mRNA splicing and DNA repair. Required for pre-mRNA splicing as component of the spliceosome.</text>
</comment>
<evidence type="ECO:0000256" key="12">
    <source>
        <dbReference type="ARBA" id="ARBA00023204"/>
    </source>
</evidence>
<dbReference type="InterPro" id="IPR003613">
    <property type="entry name" value="Ubox_domain"/>
</dbReference>
<keyword evidence="9 15" id="KW-0227">DNA damage</keyword>
<evidence type="ECO:0000256" key="6">
    <source>
        <dbReference type="ARBA" id="ARBA00022679"/>
    </source>
</evidence>
<dbReference type="SMART" id="SM00504">
    <property type="entry name" value="Ubox"/>
    <property type="match status" value="1"/>
</dbReference>
<evidence type="ECO:0000256" key="13">
    <source>
        <dbReference type="ARBA" id="ARBA00023242"/>
    </source>
</evidence>
<evidence type="ECO:0000256" key="17">
    <source>
        <dbReference type="SAM" id="Phobius"/>
    </source>
</evidence>
<comment type="caution">
    <text evidence="19">The sequence shown here is derived from an EMBL/GenBank/DDBJ whole genome shotgun (WGS) entry which is preliminary data.</text>
</comment>
<feature type="repeat" description="WD" evidence="14">
    <location>
        <begin position="253"/>
        <end position="284"/>
    </location>
</feature>
<reference evidence="19 20" key="1">
    <citation type="journal article" date="2018" name="Plant J.">
        <title>Genome sequences of Chlorella sorokiniana UTEX 1602 and Micractinium conductrix SAG 241.80: implications to maltose excretion by a green alga.</title>
        <authorList>
            <person name="Arriola M.B."/>
            <person name="Velmurugan N."/>
            <person name="Zhang Y."/>
            <person name="Plunkett M.H."/>
            <person name="Hondzo H."/>
            <person name="Barney B.M."/>
        </authorList>
    </citation>
    <scope>NUCLEOTIDE SEQUENCE [LARGE SCALE GENOMIC DNA]</scope>
    <source>
        <strain evidence="20">UTEX 1602</strain>
    </source>
</reference>
<organism evidence="19 20">
    <name type="scientific">Chlorella sorokiniana</name>
    <name type="common">Freshwater green alga</name>
    <dbReference type="NCBI Taxonomy" id="3076"/>
    <lineage>
        <taxon>Eukaryota</taxon>
        <taxon>Viridiplantae</taxon>
        <taxon>Chlorophyta</taxon>
        <taxon>core chlorophytes</taxon>
        <taxon>Trebouxiophyceae</taxon>
        <taxon>Chlorellales</taxon>
        <taxon>Chlorellaceae</taxon>
        <taxon>Chlorella clade</taxon>
        <taxon>Chlorella</taxon>
    </lineage>
</organism>
<dbReference type="InterPro" id="IPR015943">
    <property type="entry name" value="WD40/YVTN_repeat-like_dom_sf"/>
</dbReference>
<comment type="similarity">
    <text evidence="3 15">Belongs to the WD repeat PRP19 family.</text>
</comment>
<comment type="subunit">
    <text evidence="15">Homotetramer.</text>
</comment>
<evidence type="ECO:0000256" key="2">
    <source>
        <dbReference type="ARBA" id="ARBA00004906"/>
    </source>
</evidence>
<dbReference type="GO" id="GO:0005737">
    <property type="term" value="C:cytoplasm"/>
    <property type="evidence" value="ECO:0007669"/>
    <property type="project" value="TreeGrafter"/>
</dbReference>
<name>A0A2P6TCF0_CHLSO</name>
<evidence type="ECO:0000256" key="7">
    <source>
        <dbReference type="ARBA" id="ARBA00022728"/>
    </source>
</evidence>
<dbReference type="SMART" id="SM00320">
    <property type="entry name" value="WD40"/>
    <property type="match status" value="7"/>
</dbReference>
<dbReference type="PROSITE" id="PS50082">
    <property type="entry name" value="WD_REPEATS_2"/>
    <property type="match status" value="2"/>
</dbReference>
<keyword evidence="7 15" id="KW-0747">Spliceosome</keyword>
<dbReference type="InterPro" id="IPR055340">
    <property type="entry name" value="RING-Ubox_PRP19"/>
</dbReference>
<dbReference type="InterPro" id="IPR013083">
    <property type="entry name" value="Znf_RING/FYVE/PHD"/>
</dbReference>